<name>A0A7S2GMB4_9DINO</name>
<protein>
    <recommendedName>
        <fullName evidence="4">RRM domain-containing protein</fullName>
    </recommendedName>
</protein>
<dbReference type="SUPFAM" id="SSF54928">
    <property type="entry name" value="RNA-binding domain, RBD"/>
    <property type="match status" value="1"/>
</dbReference>
<dbReference type="Pfam" id="PF04059">
    <property type="entry name" value="RRM_2"/>
    <property type="match status" value="1"/>
</dbReference>
<proteinExistence type="predicted"/>
<dbReference type="SMART" id="SM00360">
    <property type="entry name" value="RRM"/>
    <property type="match status" value="1"/>
</dbReference>
<sequence length="302" mass="33881">MSDVMGLEPKSFAVDRAAGVWPPMFGGRMMHPNPTFVDAGLTECECAGLKDPSNIIPTVLSHPPALQYVRDVLLHGAPCGGTAPEDMTSDEDLRKSLGYFEDHEAIFNTLASHYEGIGERLARDMEQTKKEERRAQSVCEVPIEKRTTLMLRNLPNDYTVDHLLDLLNEKGFEAKFNFVYLPIDFKRNSGLGYAFVNMETHEDACRAMEKLNGLSEWVFNSKKVMSVHWGMDQGLQAHLDRYKNSPVMHPEMPRECRPRYFKDGVEMPFPAPTKKIRAPRAKARGAAVGEAGPLPFPCVDVP</sequence>
<feature type="domain" description="RRM" evidence="4">
    <location>
        <begin position="147"/>
        <end position="232"/>
    </location>
</feature>
<evidence type="ECO:0000256" key="2">
    <source>
        <dbReference type="ARBA" id="ARBA00022884"/>
    </source>
</evidence>
<dbReference type="InterPro" id="IPR007201">
    <property type="entry name" value="Mei2-like_Rrm_C"/>
</dbReference>
<dbReference type="InterPro" id="IPR012677">
    <property type="entry name" value="Nucleotide-bd_a/b_plait_sf"/>
</dbReference>
<accession>A0A7S2GMB4</accession>
<dbReference type="PROSITE" id="PS50102">
    <property type="entry name" value="RRM"/>
    <property type="match status" value="1"/>
</dbReference>
<dbReference type="PANTHER" id="PTHR24012">
    <property type="entry name" value="RNA BINDING PROTEIN"/>
    <property type="match status" value="1"/>
</dbReference>
<dbReference type="AlphaFoldDB" id="A0A7S2GMB4"/>
<dbReference type="Gene3D" id="3.30.70.330">
    <property type="match status" value="1"/>
</dbReference>
<evidence type="ECO:0000256" key="3">
    <source>
        <dbReference type="PROSITE-ProRule" id="PRU00176"/>
    </source>
</evidence>
<keyword evidence="1" id="KW-0677">Repeat</keyword>
<dbReference type="InterPro" id="IPR035979">
    <property type="entry name" value="RBD_domain_sf"/>
</dbReference>
<organism evidence="5">
    <name type="scientific">Alexandrium andersonii</name>
    <dbReference type="NCBI Taxonomy" id="327968"/>
    <lineage>
        <taxon>Eukaryota</taxon>
        <taxon>Sar</taxon>
        <taxon>Alveolata</taxon>
        <taxon>Dinophyceae</taxon>
        <taxon>Gonyaulacales</taxon>
        <taxon>Pyrocystaceae</taxon>
        <taxon>Alexandrium</taxon>
    </lineage>
</organism>
<dbReference type="EMBL" id="HBGQ01058555">
    <property type="protein sequence ID" value="CAD9462185.1"/>
    <property type="molecule type" value="Transcribed_RNA"/>
</dbReference>
<evidence type="ECO:0000259" key="4">
    <source>
        <dbReference type="PROSITE" id="PS50102"/>
    </source>
</evidence>
<evidence type="ECO:0000256" key="1">
    <source>
        <dbReference type="ARBA" id="ARBA00022737"/>
    </source>
</evidence>
<gene>
    <name evidence="5" type="ORF">AAND1436_LOCUS28296</name>
</gene>
<keyword evidence="2 3" id="KW-0694">RNA-binding</keyword>
<dbReference type="GO" id="GO:0003723">
    <property type="term" value="F:RNA binding"/>
    <property type="evidence" value="ECO:0007669"/>
    <property type="project" value="UniProtKB-UniRule"/>
</dbReference>
<dbReference type="InterPro" id="IPR000504">
    <property type="entry name" value="RRM_dom"/>
</dbReference>
<evidence type="ECO:0000313" key="5">
    <source>
        <dbReference type="EMBL" id="CAD9462185.1"/>
    </source>
</evidence>
<reference evidence="5" key="1">
    <citation type="submission" date="2021-01" db="EMBL/GenBank/DDBJ databases">
        <authorList>
            <person name="Corre E."/>
            <person name="Pelletier E."/>
            <person name="Niang G."/>
            <person name="Scheremetjew M."/>
            <person name="Finn R."/>
            <person name="Kale V."/>
            <person name="Holt S."/>
            <person name="Cochrane G."/>
            <person name="Meng A."/>
            <person name="Brown T."/>
            <person name="Cohen L."/>
        </authorList>
    </citation>
    <scope>NUCLEOTIDE SEQUENCE</scope>
    <source>
        <strain evidence="5">CCMP2222</strain>
    </source>
</reference>